<evidence type="ECO:0000256" key="3">
    <source>
        <dbReference type="ARBA" id="ARBA00022512"/>
    </source>
</evidence>
<evidence type="ECO:0000313" key="8">
    <source>
        <dbReference type="EMBL" id="KAJ7766360.1"/>
    </source>
</evidence>
<sequence length="164" mass="16484">MKPAVVLAFLSLTFSASVDAVPRDTNAWRLVRGLPPLKPVRRETGAKRSRTSSTPFHCASSQTFCCSNYESSSSAAATDLLSDLGIGSSSCGEKIGTGCVAMSGDSCSSGTAAKCCGNIVGSALVGIDCTPVTVSSSSAHPASSLAYSTEVSSSAPSSRASTSS</sequence>
<dbReference type="AlphaFoldDB" id="A0AAD7JN23"/>
<dbReference type="EMBL" id="JARJLG010000033">
    <property type="protein sequence ID" value="KAJ7766360.1"/>
    <property type="molecule type" value="Genomic_DNA"/>
</dbReference>
<keyword evidence="9" id="KW-1185">Reference proteome</keyword>
<dbReference type="Pfam" id="PF01185">
    <property type="entry name" value="Hydrophobin"/>
    <property type="match status" value="1"/>
</dbReference>
<evidence type="ECO:0000256" key="4">
    <source>
        <dbReference type="ARBA" id="ARBA00022525"/>
    </source>
</evidence>
<keyword evidence="5 7" id="KW-1015">Disulfide bond</keyword>
<feature type="signal peptide" evidence="7">
    <location>
        <begin position="1"/>
        <end position="20"/>
    </location>
</feature>
<keyword evidence="7" id="KW-0732">Signal</keyword>
<dbReference type="GO" id="GO:0009277">
    <property type="term" value="C:fungal-type cell wall"/>
    <property type="evidence" value="ECO:0007669"/>
    <property type="project" value="InterPro"/>
</dbReference>
<organism evidence="8 9">
    <name type="scientific">Mycena maculata</name>
    <dbReference type="NCBI Taxonomy" id="230809"/>
    <lineage>
        <taxon>Eukaryota</taxon>
        <taxon>Fungi</taxon>
        <taxon>Dikarya</taxon>
        <taxon>Basidiomycota</taxon>
        <taxon>Agaricomycotina</taxon>
        <taxon>Agaricomycetes</taxon>
        <taxon>Agaricomycetidae</taxon>
        <taxon>Agaricales</taxon>
        <taxon>Marasmiineae</taxon>
        <taxon>Mycenaceae</taxon>
        <taxon>Mycena</taxon>
    </lineage>
</organism>
<reference evidence="8" key="1">
    <citation type="submission" date="2023-03" db="EMBL/GenBank/DDBJ databases">
        <title>Massive genome expansion in bonnet fungi (Mycena s.s.) driven by repeated elements and novel gene families across ecological guilds.</title>
        <authorList>
            <consortium name="Lawrence Berkeley National Laboratory"/>
            <person name="Harder C.B."/>
            <person name="Miyauchi S."/>
            <person name="Viragh M."/>
            <person name="Kuo A."/>
            <person name="Thoen E."/>
            <person name="Andreopoulos B."/>
            <person name="Lu D."/>
            <person name="Skrede I."/>
            <person name="Drula E."/>
            <person name="Henrissat B."/>
            <person name="Morin E."/>
            <person name="Kohler A."/>
            <person name="Barry K."/>
            <person name="LaButti K."/>
            <person name="Morin E."/>
            <person name="Salamov A."/>
            <person name="Lipzen A."/>
            <person name="Mereny Z."/>
            <person name="Hegedus B."/>
            <person name="Baldrian P."/>
            <person name="Stursova M."/>
            <person name="Weitz H."/>
            <person name="Taylor A."/>
            <person name="Grigoriev I.V."/>
            <person name="Nagy L.G."/>
            <person name="Martin F."/>
            <person name="Kauserud H."/>
        </authorList>
    </citation>
    <scope>NUCLEOTIDE SEQUENCE</scope>
    <source>
        <strain evidence="8">CBHHK188m</strain>
    </source>
</reference>
<name>A0AAD7JN23_9AGAR</name>
<dbReference type="InterPro" id="IPR001338">
    <property type="entry name" value="Class_I_Hydrophobin"/>
</dbReference>
<evidence type="ECO:0000256" key="1">
    <source>
        <dbReference type="ARBA" id="ARBA00004191"/>
    </source>
</evidence>
<dbReference type="CDD" id="cd23507">
    <property type="entry name" value="hydrophobin_I"/>
    <property type="match status" value="1"/>
</dbReference>
<evidence type="ECO:0000256" key="5">
    <source>
        <dbReference type="ARBA" id="ARBA00023157"/>
    </source>
</evidence>
<evidence type="ECO:0000256" key="7">
    <source>
        <dbReference type="RuleBase" id="RU365009"/>
    </source>
</evidence>
<protein>
    <recommendedName>
        <fullName evidence="7">Hydrophobin</fullName>
    </recommendedName>
</protein>
<accession>A0AAD7JN23</accession>
<comment type="subcellular location">
    <subcellularLocation>
        <location evidence="1 7">Secreted</location>
        <location evidence="1 7">Cell wall</location>
    </subcellularLocation>
</comment>
<gene>
    <name evidence="8" type="ORF">DFH07DRAFT_769902</name>
</gene>
<evidence type="ECO:0000313" key="9">
    <source>
        <dbReference type="Proteomes" id="UP001215280"/>
    </source>
</evidence>
<proteinExistence type="inferred from homology"/>
<evidence type="ECO:0000256" key="2">
    <source>
        <dbReference type="ARBA" id="ARBA00010446"/>
    </source>
</evidence>
<comment type="caution">
    <text evidence="8">The sequence shown here is derived from an EMBL/GenBank/DDBJ whole genome shotgun (WGS) entry which is preliminary data.</text>
</comment>
<comment type="similarity">
    <text evidence="2 7">Belongs to the fungal hydrophobin family.</text>
</comment>
<keyword evidence="3 7" id="KW-0134">Cell wall</keyword>
<dbReference type="Proteomes" id="UP001215280">
    <property type="component" value="Unassembled WGS sequence"/>
</dbReference>
<keyword evidence="4 7" id="KW-0964">Secreted</keyword>
<feature type="chain" id="PRO_5041781241" description="Hydrophobin" evidence="7">
    <location>
        <begin position="21"/>
        <end position="164"/>
    </location>
</feature>
<comment type="subunit">
    <text evidence="6">Self-assembles to form functional amyloid fibrils called rodlets. Self-assembly into fibrillar rodlets occurs spontaneously at hydrophobic:hydrophilic interfaces and the rodlets further associate laterally to form amphipathic monolayers.</text>
</comment>
<evidence type="ECO:0000256" key="6">
    <source>
        <dbReference type="ARBA" id="ARBA00093546"/>
    </source>
</evidence>
<dbReference type="GO" id="GO:0005199">
    <property type="term" value="F:structural constituent of cell wall"/>
    <property type="evidence" value="ECO:0007669"/>
    <property type="project" value="InterPro"/>
</dbReference>